<evidence type="ECO:0000313" key="4">
    <source>
        <dbReference type="Proteomes" id="UP001158067"/>
    </source>
</evidence>
<protein>
    <recommendedName>
        <fullName evidence="5">Secreted protein</fullName>
    </recommendedName>
</protein>
<dbReference type="EMBL" id="FXUG01000017">
    <property type="protein sequence ID" value="SMP74367.1"/>
    <property type="molecule type" value="Genomic_DNA"/>
</dbReference>
<name>A0ABY1QKM9_9BACT</name>
<keyword evidence="4" id="KW-1185">Reference proteome</keyword>
<organism evidence="3 4">
    <name type="scientific">Neorhodopirellula lusitana</name>
    <dbReference type="NCBI Taxonomy" id="445327"/>
    <lineage>
        <taxon>Bacteria</taxon>
        <taxon>Pseudomonadati</taxon>
        <taxon>Planctomycetota</taxon>
        <taxon>Planctomycetia</taxon>
        <taxon>Pirellulales</taxon>
        <taxon>Pirellulaceae</taxon>
        <taxon>Neorhodopirellula</taxon>
    </lineage>
</organism>
<reference evidence="3 4" key="1">
    <citation type="submission" date="2017-05" db="EMBL/GenBank/DDBJ databases">
        <authorList>
            <person name="Varghese N."/>
            <person name="Submissions S."/>
        </authorList>
    </citation>
    <scope>NUCLEOTIDE SEQUENCE [LARGE SCALE GENOMIC DNA]</scope>
    <source>
        <strain evidence="3 4">DSM 25457</strain>
    </source>
</reference>
<feature type="signal peptide" evidence="2">
    <location>
        <begin position="1"/>
        <end position="22"/>
    </location>
</feature>
<dbReference type="RefSeq" id="WP_283434891.1">
    <property type="nucleotide sequence ID" value="NZ_FXUG01000017.1"/>
</dbReference>
<evidence type="ECO:0000256" key="2">
    <source>
        <dbReference type="SAM" id="SignalP"/>
    </source>
</evidence>
<feature type="compositionally biased region" description="Low complexity" evidence="1">
    <location>
        <begin position="39"/>
        <end position="58"/>
    </location>
</feature>
<proteinExistence type="predicted"/>
<accession>A0ABY1QKM9</accession>
<evidence type="ECO:0000256" key="1">
    <source>
        <dbReference type="SAM" id="MobiDB-lite"/>
    </source>
</evidence>
<comment type="caution">
    <text evidence="3">The sequence shown here is derived from an EMBL/GenBank/DDBJ whole genome shotgun (WGS) entry which is preliminary data.</text>
</comment>
<feature type="region of interest" description="Disordered" evidence="1">
    <location>
        <begin position="27"/>
        <end position="58"/>
    </location>
</feature>
<evidence type="ECO:0008006" key="5">
    <source>
        <dbReference type="Google" id="ProtNLM"/>
    </source>
</evidence>
<feature type="chain" id="PRO_5045738630" description="Secreted protein" evidence="2">
    <location>
        <begin position="23"/>
        <end position="58"/>
    </location>
</feature>
<dbReference type="Proteomes" id="UP001158067">
    <property type="component" value="Unassembled WGS sequence"/>
</dbReference>
<dbReference type="PROSITE" id="PS51257">
    <property type="entry name" value="PROKAR_LIPOPROTEIN"/>
    <property type="match status" value="1"/>
</dbReference>
<keyword evidence="2" id="KW-0732">Signal</keyword>
<sequence>MVKIHFSLLVLALSGFAMVASAGCSESGTTMVKPETSAEEIQAASEKAAAEAANTPPS</sequence>
<gene>
    <name evidence="3" type="ORF">SAMN06265222_117117</name>
</gene>
<evidence type="ECO:0000313" key="3">
    <source>
        <dbReference type="EMBL" id="SMP74367.1"/>
    </source>
</evidence>